<dbReference type="InterPro" id="IPR058626">
    <property type="entry name" value="MdtA-like_b-barrel"/>
</dbReference>
<keyword evidence="4" id="KW-1003">Cell membrane</keyword>
<proteinExistence type="inferred from homology"/>
<evidence type="ECO:0000256" key="2">
    <source>
        <dbReference type="ARBA" id="ARBA00009477"/>
    </source>
</evidence>
<feature type="domain" description="Multidrug resistance protein MdtA-like C-terminal permuted SH3" evidence="11">
    <location>
        <begin position="315"/>
        <end position="376"/>
    </location>
</feature>
<evidence type="ECO:0000259" key="10">
    <source>
        <dbReference type="Pfam" id="PF25944"/>
    </source>
</evidence>
<dbReference type="SUPFAM" id="SSF111369">
    <property type="entry name" value="HlyD-like secretion proteins"/>
    <property type="match status" value="1"/>
</dbReference>
<keyword evidence="3" id="KW-0813">Transport</keyword>
<dbReference type="InterPro" id="IPR006143">
    <property type="entry name" value="RND_pump_MFP"/>
</dbReference>
<comment type="subcellular location">
    <subcellularLocation>
        <location evidence="1">Cell membrane</location>
    </subcellularLocation>
</comment>
<evidence type="ECO:0000256" key="3">
    <source>
        <dbReference type="ARBA" id="ARBA00022448"/>
    </source>
</evidence>
<feature type="transmembrane region" description="Helical" evidence="7">
    <location>
        <begin position="21"/>
        <end position="42"/>
    </location>
</feature>
<evidence type="ECO:0000259" key="8">
    <source>
        <dbReference type="Pfam" id="PF25876"/>
    </source>
</evidence>
<evidence type="ECO:0000256" key="6">
    <source>
        <dbReference type="ARBA" id="ARBA00023136"/>
    </source>
</evidence>
<accession>A0A1W6MQQ6</accession>
<dbReference type="Pfam" id="PF25876">
    <property type="entry name" value="HH_MFP_RND"/>
    <property type="match status" value="1"/>
</dbReference>
<comment type="similarity">
    <text evidence="2">Belongs to the membrane fusion protein (MFP) (TC 8.A.1) family.</text>
</comment>
<dbReference type="InterPro" id="IPR058627">
    <property type="entry name" value="MdtA-like_C"/>
</dbReference>
<evidence type="ECO:0000259" key="11">
    <source>
        <dbReference type="Pfam" id="PF25967"/>
    </source>
</evidence>
<reference evidence="12 13" key="1">
    <citation type="submission" date="2017-02" db="EMBL/GenBank/DDBJ databases">
        <authorList>
            <person name="Peterson S.W."/>
        </authorList>
    </citation>
    <scope>NUCLEOTIDE SEQUENCE [LARGE SCALE GENOMIC DNA]</scope>
    <source>
        <strain evidence="12 13">S285</strain>
    </source>
</reference>
<dbReference type="GO" id="GO:1990281">
    <property type="term" value="C:efflux pump complex"/>
    <property type="evidence" value="ECO:0007669"/>
    <property type="project" value="TreeGrafter"/>
</dbReference>
<dbReference type="Pfam" id="PF25944">
    <property type="entry name" value="Beta-barrel_RND"/>
    <property type="match status" value="1"/>
</dbReference>
<evidence type="ECO:0000313" key="13">
    <source>
        <dbReference type="Proteomes" id="UP000193978"/>
    </source>
</evidence>
<feature type="domain" description="Multidrug resistance protein MdtA-like barrel-sandwich hybrid" evidence="9">
    <location>
        <begin position="82"/>
        <end position="224"/>
    </location>
</feature>
<dbReference type="Gene3D" id="1.10.287.470">
    <property type="entry name" value="Helix hairpin bin"/>
    <property type="match status" value="1"/>
</dbReference>
<evidence type="ECO:0000256" key="1">
    <source>
        <dbReference type="ARBA" id="ARBA00004236"/>
    </source>
</evidence>
<evidence type="ECO:0000256" key="5">
    <source>
        <dbReference type="ARBA" id="ARBA00022519"/>
    </source>
</evidence>
<dbReference type="FunFam" id="2.40.420.20:FF:000001">
    <property type="entry name" value="Efflux RND transporter periplasmic adaptor subunit"/>
    <property type="match status" value="1"/>
</dbReference>
<dbReference type="Pfam" id="PF25917">
    <property type="entry name" value="BSH_RND"/>
    <property type="match status" value="1"/>
</dbReference>
<protein>
    <submittedName>
        <fullName evidence="12">Uncharacterized protein</fullName>
    </submittedName>
</protein>
<dbReference type="Gene3D" id="2.40.30.170">
    <property type="match status" value="1"/>
</dbReference>
<dbReference type="OrthoDB" id="9783047at2"/>
<dbReference type="EMBL" id="CP019948">
    <property type="protein sequence ID" value="ARN79819.1"/>
    <property type="molecule type" value="Genomic_DNA"/>
</dbReference>
<feature type="domain" description="Multidrug resistance protein MdtA-like beta-barrel" evidence="10">
    <location>
        <begin position="228"/>
        <end position="310"/>
    </location>
</feature>
<sequence length="387" mass="42125">MTSENASDVQTEQPAQRRRTYARLALAGAALAILAYLAWSYWGGTKNQSHGAPPQSVGVATIGKGDVRVFAIGLGTVTPLATVSVVTQISGQLTQVAFKEGQIVKKGDFLAQIDPRPYEIALAQYEGQLAHDQGLLEQARVNLGRYQTLLKQNSIARQTEEDQVFLVKQYEGSVKTDQALIDQQKLNLIYAHIVSHIDGRVGLRLVDPGNYVQTTTNSTLAVITQLQPITVIFPLPQDQVPDILPQLNAGSRLSVFAFDRANIHQLGVGELYAIDSQVDTTTGMVKFRASFENKENKLFPSQFVNARLLVRTLRDVVRIPNAAVQRGAPGAYAWVVDAQNKVSVRKLVLGPSEEDITAVTSGLSPGDRVVTEGTDRLREGMSVVAPQ</sequence>
<dbReference type="GO" id="GO:0030313">
    <property type="term" value="C:cell envelope"/>
    <property type="evidence" value="ECO:0007669"/>
    <property type="project" value="UniProtKB-SubCell"/>
</dbReference>
<keyword evidence="7" id="KW-0812">Transmembrane</keyword>
<dbReference type="STRING" id="655015.B1812_00640"/>
<dbReference type="RefSeq" id="WP_085769867.1">
    <property type="nucleotide sequence ID" value="NZ_AP027149.1"/>
</dbReference>
<feature type="domain" description="Multidrug resistance protein MdtA-like alpha-helical hairpin" evidence="8">
    <location>
        <begin position="122"/>
        <end position="191"/>
    </location>
</feature>
<evidence type="ECO:0000259" key="9">
    <source>
        <dbReference type="Pfam" id="PF25917"/>
    </source>
</evidence>
<keyword evidence="5" id="KW-0997">Cell inner membrane</keyword>
<dbReference type="InterPro" id="IPR058625">
    <property type="entry name" value="MdtA-like_BSH"/>
</dbReference>
<dbReference type="GO" id="GO:0015562">
    <property type="term" value="F:efflux transmembrane transporter activity"/>
    <property type="evidence" value="ECO:0007669"/>
    <property type="project" value="TreeGrafter"/>
</dbReference>
<dbReference type="NCBIfam" id="TIGR01730">
    <property type="entry name" value="RND_mfp"/>
    <property type="match status" value="1"/>
</dbReference>
<dbReference type="KEGG" id="mbry:B1812_00640"/>
<organism evidence="12 13">
    <name type="scientific">Methylocystis bryophila</name>
    <dbReference type="NCBI Taxonomy" id="655015"/>
    <lineage>
        <taxon>Bacteria</taxon>
        <taxon>Pseudomonadati</taxon>
        <taxon>Pseudomonadota</taxon>
        <taxon>Alphaproteobacteria</taxon>
        <taxon>Hyphomicrobiales</taxon>
        <taxon>Methylocystaceae</taxon>
        <taxon>Methylocystis</taxon>
    </lineage>
</organism>
<name>A0A1W6MQQ6_9HYPH</name>
<dbReference type="AlphaFoldDB" id="A0A1W6MQQ6"/>
<dbReference type="Gene3D" id="2.40.50.100">
    <property type="match status" value="1"/>
</dbReference>
<evidence type="ECO:0000313" key="12">
    <source>
        <dbReference type="EMBL" id="ARN79819.1"/>
    </source>
</evidence>
<keyword evidence="6 7" id="KW-0472">Membrane</keyword>
<dbReference type="PANTHER" id="PTHR30469">
    <property type="entry name" value="MULTIDRUG RESISTANCE PROTEIN MDTA"/>
    <property type="match status" value="1"/>
</dbReference>
<evidence type="ECO:0000256" key="4">
    <source>
        <dbReference type="ARBA" id="ARBA00022475"/>
    </source>
</evidence>
<dbReference type="Proteomes" id="UP000193978">
    <property type="component" value="Chromosome"/>
</dbReference>
<dbReference type="Pfam" id="PF25967">
    <property type="entry name" value="RND-MFP_C"/>
    <property type="match status" value="1"/>
</dbReference>
<keyword evidence="13" id="KW-1185">Reference proteome</keyword>
<evidence type="ECO:0000256" key="7">
    <source>
        <dbReference type="SAM" id="Phobius"/>
    </source>
</evidence>
<dbReference type="PANTHER" id="PTHR30469:SF12">
    <property type="entry name" value="MULTIDRUG RESISTANCE PROTEIN MDTA"/>
    <property type="match status" value="1"/>
</dbReference>
<keyword evidence="7" id="KW-1133">Transmembrane helix</keyword>
<dbReference type="InterPro" id="IPR058624">
    <property type="entry name" value="MdtA-like_HH"/>
</dbReference>
<gene>
    <name evidence="12" type="ORF">B1812_00640</name>
</gene>
<dbReference type="Gene3D" id="2.40.420.20">
    <property type="match status" value="1"/>
</dbReference>